<dbReference type="RefSeq" id="WP_186996001.1">
    <property type="nucleotide sequence ID" value="NZ_JACOQK010000001.1"/>
</dbReference>
<protein>
    <submittedName>
        <fullName evidence="1">Uncharacterized protein</fullName>
    </submittedName>
</protein>
<organism evidence="1 2">
    <name type="scientific">Clostridium facile</name>
    <dbReference type="NCBI Taxonomy" id="2763035"/>
    <lineage>
        <taxon>Bacteria</taxon>
        <taxon>Bacillati</taxon>
        <taxon>Bacillota</taxon>
        <taxon>Clostridia</taxon>
        <taxon>Eubacteriales</taxon>
        <taxon>Clostridiaceae</taxon>
        <taxon>Clostridium</taxon>
    </lineage>
</organism>
<evidence type="ECO:0000313" key="1">
    <source>
        <dbReference type="EMBL" id="MBC5786771.1"/>
    </source>
</evidence>
<proteinExistence type="predicted"/>
<gene>
    <name evidence="1" type="ORF">H8Z77_01880</name>
</gene>
<keyword evidence="2" id="KW-1185">Reference proteome</keyword>
<comment type="caution">
    <text evidence="1">The sequence shown here is derived from an EMBL/GenBank/DDBJ whole genome shotgun (WGS) entry which is preliminary data.</text>
</comment>
<dbReference type="EMBL" id="JACOQK010000001">
    <property type="protein sequence ID" value="MBC5786771.1"/>
    <property type="molecule type" value="Genomic_DNA"/>
</dbReference>
<name>A0ABR7INT0_9CLOT</name>
<reference evidence="1 2" key="1">
    <citation type="submission" date="2020-08" db="EMBL/GenBank/DDBJ databases">
        <title>Genome public.</title>
        <authorList>
            <person name="Liu C."/>
            <person name="Sun Q."/>
        </authorList>
    </citation>
    <scope>NUCLEOTIDE SEQUENCE [LARGE SCALE GENOMIC DNA]</scope>
    <source>
        <strain evidence="1 2">NSJ-27</strain>
    </source>
</reference>
<accession>A0ABR7INT0</accession>
<sequence length="237" mass="26801">MLKEFTEKIIALAKPNEVEKFGCTYTDKRLDLMEEPHMSPISFSSLIGLVQALKTDQIFERTPFMVRVTSPTCVDVFSAANGSDKSRASIYNVNAIIPSMPFGQFMDYESMMINLKSKFVQTNEVLERIQLLGTITEENSSSVSDDGFTQNVVVKQGIALKGNKAIDPITRLKPYRTFLEVDQPESDFLLRLQEGRRVALFEADGGAWKLQAKQNIKEYLERELANEIEQGLLFVVE</sequence>
<dbReference type="Proteomes" id="UP000649151">
    <property type="component" value="Unassembled WGS sequence"/>
</dbReference>
<evidence type="ECO:0000313" key="2">
    <source>
        <dbReference type="Proteomes" id="UP000649151"/>
    </source>
</evidence>